<keyword evidence="3" id="KW-0472">Membrane</keyword>
<evidence type="ECO:0000256" key="1">
    <source>
        <dbReference type="ARBA" id="ARBA00008668"/>
    </source>
</evidence>
<dbReference type="OrthoDB" id="1600564at2759"/>
<feature type="region of interest" description="Disordered" evidence="2">
    <location>
        <begin position="161"/>
        <end position="189"/>
    </location>
</feature>
<dbReference type="FunFam" id="3.40.50.1110:FF:000003">
    <property type="entry name" value="GDSL esterase/lipase APG"/>
    <property type="match status" value="1"/>
</dbReference>
<dbReference type="Pfam" id="PF00657">
    <property type="entry name" value="Lipase_GDSL"/>
    <property type="match status" value="1"/>
</dbReference>
<dbReference type="PANTHER" id="PTHR45642:SF110">
    <property type="entry name" value="OS02G0101400 PROTEIN"/>
    <property type="match status" value="1"/>
</dbReference>
<dbReference type="Proteomes" id="UP000000768">
    <property type="component" value="Chromosome 4"/>
</dbReference>
<keyword evidence="3" id="KW-0812">Transmembrane</keyword>
<dbReference type="InterPro" id="IPR001087">
    <property type="entry name" value="GDSL"/>
</dbReference>
<dbReference type="FunCoup" id="A0A1Z5RL05">
    <property type="interactions" value="72"/>
</dbReference>
<keyword evidence="5" id="KW-1185">Reference proteome</keyword>
<feature type="compositionally biased region" description="Low complexity" evidence="2">
    <location>
        <begin position="161"/>
        <end position="177"/>
    </location>
</feature>
<keyword evidence="3" id="KW-1133">Transmembrane helix</keyword>
<dbReference type="CDD" id="cd01837">
    <property type="entry name" value="SGNH_plant_lipase_like"/>
    <property type="match status" value="1"/>
</dbReference>
<evidence type="ECO:0000256" key="3">
    <source>
        <dbReference type="SAM" id="Phobius"/>
    </source>
</evidence>
<feature type="transmembrane region" description="Helical" evidence="3">
    <location>
        <begin position="37"/>
        <end position="58"/>
    </location>
</feature>
<sequence>MHDLLVLAPRCLIGLATLLDSTAYIHALGVAVLRAQAAQAIYAVRCGAAFFFFFFFFFPNNIYRIDRSSRSVGPHSSALLLHFTSLHFTSFSSPLLSSPVVAAVSSIHRGARRDHLSILLYIHRSIDRPAGEQPKQRRQEEMWPVVLVVVLILFGGPVTSASSAAGGGNNNATRAAGNNGGGNKPQHQKKPLAPALIVFGDSIVDPGNNNDIRTIVKANFPPYGNDFQNHRPTGRFCNGRIPTDFIASRLGIKDLLPPYLSAQPLDKHDLLTGVSFASGGTGFDPLTPQLASVISLPDQLTMFHDYLAKVRDAAGVGDGDARVSDILSRGVFAICAGSDDVANTYFTMRARSNYDHASYADLLVHHATAFVENLIRAGARRVAFIGIPPIGCVPSQRTMSGGLDRGCSQGHNEVAVAYNAGMVQQLAALRAKYPGTRLVFMDIYGFLYDMMMHPQSYGFTQSTRGCCGTGLLEVSVLCNAVTSAVCQDVGDYLFWDSYHPTEKAYKVLADFVFDNYVKLILV</sequence>
<dbReference type="SUPFAM" id="SSF52266">
    <property type="entry name" value="SGNH hydrolase"/>
    <property type="match status" value="1"/>
</dbReference>
<proteinExistence type="inferred from homology"/>
<dbReference type="AlphaFoldDB" id="A0A1Z5RL05"/>
<name>A0A1Z5RL05_SORBI</name>
<evidence type="ECO:0000313" key="5">
    <source>
        <dbReference type="Proteomes" id="UP000000768"/>
    </source>
</evidence>
<protein>
    <recommendedName>
        <fullName evidence="6">GDSL esterase/lipase EXL3</fullName>
    </recommendedName>
</protein>
<accession>A0A1Z5RL05</accession>
<dbReference type="eggNOG" id="ENOG502QW19">
    <property type="taxonomic scope" value="Eukaryota"/>
</dbReference>
<dbReference type="InParanoid" id="A0A1Z5RL05"/>
<dbReference type="InterPro" id="IPR035669">
    <property type="entry name" value="SGNH_plant_lipase-like"/>
</dbReference>
<dbReference type="Gene3D" id="3.40.50.1110">
    <property type="entry name" value="SGNH hydrolase"/>
    <property type="match status" value="1"/>
</dbReference>
<dbReference type="PANTHER" id="PTHR45642">
    <property type="entry name" value="GDSL ESTERASE/LIPASE EXL3"/>
    <property type="match status" value="1"/>
</dbReference>
<comment type="similarity">
    <text evidence="1">Belongs to the 'GDSL' lipolytic enzyme family.</text>
</comment>
<organism evidence="4 5">
    <name type="scientific">Sorghum bicolor</name>
    <name type="common">Sorghum</name>
    <name type="synonym">Sorghum vulgare</name>
    <dbReference type="NCBI Taxonomy" id="4558"/>
    <lineage>
        <taxon>Eukaryota</taxon>
        <taxon>Viridiplantae</taxon>
        <taxon>Streptophyta</taxon>
        <taxon>Embryophyta</taxon>
        <taxon>Tracheophyta</taxon>
        <taxon>Spermatophyta</taxon>
        <taxon>Magnoliopsida</taxon>
        <taxon>Liliopsida</taxon>
        <taxon>Poales</taxon>
        <taxon>Poaceae</taxon>
        <taxon>PACMAD clade</taxon>
        <taxon>Panicoideae</taxon>
        <taxon>Andropogonodae</taxon>
        <taxon>Andropogoneae</taxon>
        <taxon>Sorghinae</taxon>
        <taxon>Sorghum</taxon>
    </lineage>
</organism>
<dbReference type="Gramene" id="OQU84135">
    <property type="protein sequence ID" value="OQU84135"/>
    <property type="gene ID" value="SORBI_3004G001200"/>
</dbReference>
<reference evidence="5" key="2">
    <citation type="journal article" date="2018" name="Plant J.">
        <title>The Sorghum bicolor reference genome: improved assembly, gene annotations, a transcriptome atlas, and signatures of genome organization.</title>
        <authorList>
            <person name="McCormick R.F."/>
            <person name="Truong S.K."/>
            <person name="Sreedasyam A."/>
            <person name="Jenkins J."/>
            <person name="Shu S."/>
            <person name="Sims D."/>
            <person name="Kennedy M."/>
            <person name="Amirebrahimi M."/>
            <person name="Weers B.D."/>
            <person name="McKinley B."/>
            <person name="Mattison A."/>
            <person name="Morishige D.T."/>
            <person name="Grimwood J."/>
            <person name="Schmutz J."/>
            <person name="Mullet J.E."/>
        </authorList>
    </citation>
    <scope>NUCLEOTIDE SEQUENCE [LARGE SCALE GENOMIC DNA]</scope>
    <source>
        <strain evidence="5">cv. BTx623</strain>
    </source>
</reference>
<feature type="transmembrane region" description="Helical" evidence="3">
    <location>
        <begin position="142"/>
        <end position="161"/>
    </location>
</feature>
<evidence type="ECO:0000256" key="2">
    <source>
        <dbReference type="SAM" id="MobiDB-lite"/>
    </source>
</evidence>
<dbReference type="OMA" id="NIYRIDR"/>
<dbReference type="InterPro" id="IPR036514">
    <property type="entry name" value="SGNH_hydro_sf"/>
</dbReference>
<dbReference type="InterPro" id="IPR050592">
    <property type="entry name" value="GDSL_lipolytic_enzyme"/>
</dbReference>
<dbReference type="EMBL" id="CM000763">
    <property type="protein sequence ID" value="OQU84135.1"/>
    <property type="molecule type" value="Genomic_DNA"/>
</dbReference>
<reference evidence="4 5" key="1">
    <citation type="journal article" date="2009" name="Nature">
        <title>The Sorghum bicolor genome and the diversification of grasses.</title>
        <authorList>
            <person name="Paterson A.H."/>
            <person name="Bowers J.E."/>
            <person name="Bruggmann R."/>
            <person name="Dubchak I."/>
            <person name="Grimwood J."/>
            <person name="Gundlach H."/>
            <person name="Haberer G."/>
            <person name="Hellsten U."/>
            <person name="Mitros T."/>
            <person name="Poliakov A."/>
            <person name="Schmutz J."/>
            <person name="Spannagl M."/>
            <person name="Tang H."/>
            <person name="Wang X."/>
            <person name="Wicker T."/>
            <person name="Bharti A.K."/>
            <person name="Chapman J."/>
            <person name="Feltus F.A."/>
            <person name="Gowik U."/>
            <person name="Grigoriev I.V."/>
            <person name="Lyons E."/>
            <person name="Maher C.A."/>
            <person name="Martis M."/>
            <person name="Narechania A."/>
            <person name="Otillar R.P."/>
            <person name="Penning B.W."/>
            <person name="Salamov A.A."/>
            <person name="Wang Y."/>
            <person name="Zhang L."/>
            <person name="Carpita N.C."/>
            <person name="Freeling M."/>
            <person name="Gingle A.R."/>
            <person name="Hash C.T."/>
            <person name="Keller B."/>
            <person name="Klein P."/>
            <person name="Kresovich S."/>
            <person name="McCann M.C."/>
            <person name="Ming R."/>
            <person name="Peterson D.G."/>
            <person name="Mehboob-ur-Rahman"/>
            <person name="Ware D."/>
            <person name="Westhoff P."/>
            <person name="Mayer K.F."/>
            <person name="Messing J."/>
            <person name="Rokhsar D.S."/>
        </authorList>
    </citation>
    <scope>NUCLEOTIDE SEQUENCE [LARGE SCALE GENOMIC DNA]</scope>
    <source>
        <strain evidence="5">cv. BTx623</strain>
    </source>
</reference>
<dbReference type="GO" id="GO:0016788">
    <property type="term" value="F:hydrolase activity, acting on ester bonds"/>
    <property type="evidence" value="ECO:0007669"/>
    <property type="project" value="InterPro"/>
</dbReference>
<gene>
    <name evidence="4" type="ORF">SORBI_3004G001200</name>
</gene>
<evidence type="ECO:0000313" key="4">
    <source>
        <dbReference type="EMBL" id="OQU84135.1"/>
    </source>
</evidence>
<evidence type="ECO:0008006" key="6">
    <source>
        <dbReference type="Google" id="ProtNLM"/>
    </source>
</evidence>